<proteinExistence type="predicted"/>
<dbReference type="InterPro" id="IPR044925">
    <property type="entry name" value="His-Me_finger_sf"/>
</dbReference>
<gene>
    <name evidence="1" type="ORF">LCGC14_1643540</name>
</gene>
<dbReference type="AlphaFoldDB" id="A0A0F9KYR7"/>
<organism evidence="1">
    <name type="scientific">marine sediment metagenome</name>
    <dbReference type="NCBI Taxonomy" id="412755"/>
    <lineage>
        <taxon>unclassified sequences</taxon>
        <taxon>metagenomes</taxon>
        <taxon>ecological metagenomes</taxon>
    </lineage>
</organism>
<evidence type="ECO:0000313" key="1">
    <source>
        <dbReference type="EMBL" id="KKM20630.1"/>
    </source>
</evidence>
<reference evidence="1" key="1">
    <citation type="journal article" date="2015" name="Nature">
        <title>Complex archaea that bridge the gap between prokaryotes and eukaryotes.</title>
        <authorList>
            <person name="Spang A."/>
            <person name="Saw J.H."/>
            <person name="Jorgensen S.L."/>
            <person name="Zaremba-Niedzwiedzka K."/>
            <person name="Martijn J."/>
            <person name="Lind A.E."/>
            <person name="van Eijk R."/>
            <person name="Schleper C."/>
            <person name="Guy L."/>
            <person name="Ettema T.J."/>
        </authorList>
    </citation>
    <scope>NUCLEOTIDE SEQUENCE</scope>
</reference>
<sequence length="195" mass="23062">MKLSEEEIRRRVVERGLVRSDTVLKGGRGYAILVTCPYCGEKRWSRYTLKSDKPRSETCLKCVSTKHRGFTGRQRQKNGYILIRVYPEDFFFPMTKSDGYVYEHRLVMAKHLGRNLHRWELVHHKKGVAKDDNRIRGLQLVSEDRHNQITLLDNRITWLENKVGEQTKLIKLQSWQIKELNKKAGELTQQPREEI</sequence>
<name>A0A0F9KYR7_9ZZZZ</name>
<dbReference type="EMBL" id="LAZR01013725">
    <property type="protein sequence ID" value="KKM20630.1"/>
    <property type="molecule type" value="Genomic_DNA"/>
</dbReference>
<dbReference type="Gene3D" id="3.90.75.20">
    <property type="match status" value="1"/>
</dbReference>
<dbReference type="SUPFAM" id="SSF54060">
    <property type="entry name" value="His-Me finger endonucleases"/>
    <property type="match status" value="1"/>
</dbReference>
<accession>A0A0F9KYR7</accession>
<evidence type="ECO:0008006" key="2">
    <source>
        <dbReference type="Google" id="ProtNLM"/>
    </source>
</evidence>
<comment type="caution">
    <text evidence="1">The sequence shown here is derived from an EMBL/GenBank/DDBJ whole genome shotgun (WGS) entry which is preliminary data.</text>
</comment>
<protein>
    <recommendedName>
        <fullName evidence="2">HNH nuclease domain-containing protein</fullName>
    </recommendedName>
</protein>